<dbReference type="Gene3D" id="1.10.510.10">
    <property type="entry name" value="Transferase(Phosphotransferase) domain 1"/>
    <property type="match status" value="1"/>
</dbReference>
<dbReference type="InterPro" id="IPR050122">
    <property type="entry name" value="RTK"/>
</dbReference>
<dbReference type="GO" id="GO:0007169">
    <property type="term" value="P:cell surface receptor protein tyrosine kinase signaling pathway"/>
    <property type="evidence" value="ECO:0007669"/>
    <property type="project" value="TreeGrafter"/>
</dbReference>
<dbReference type="PhylomeDB" id="A0A0D2WRX8"/>
<dbReference type="Pfam" id="PF07714">
    <property type="entry name" value="PK_Tyr_Ser-Thr"/>
    <property type="match status" value="1"/>
</dbReference>
<dbReference type="GO" id="GO:0043235">
    <property type="term" value="C:receptor complex"/>
    <property type="evidence" value="ECO:0007669"/>
    <property type="project" value="TreeGrafter"/>
</dbReference>
<name>A0A0D2WRX8_CAPO3</name>
<dbReference type="InterPro" id="IPR001245">
    <property type="entry name" value="Ser-Thr/Tyr_kinase_cat_dom"/>
</dbReference>
<dbReference type="PANTHER" id="PTHR24416:SF617">
    <property type="entry name" value="RET ONCOGENE, ISOFORM A"/>
    <property type="match status" value="1"/>
</dbReference>
<keyword evidence="3" id="KW-1185">Reference proteome</keyword>
<feature type="domain" description="Serine-threonine/tyrosine-protein kinase catalytic" evidence="1">
    <location>
        <begin position="46"/>
        <end position="112"/>
    </location>
</feature>
<dbReference type="InterPro" id="IPR011009">
    <property type="entry name" value="Kinase-like_dom_sf"/>
</dbReference>
<dbReference type="SUPFAM" id="SSF56112">
    <property type="entry name" value="Protein kinase-like (PK-like)"/>
    <property type="match status" value="1"/>
</dbReference>
<dbReference type="PANTHER" id="PTHR24416">
    <property type="entry name" value="TYROSINE-PROTEIN KINASE RECEPTOR"/>
    <property type="match status" value="1"/>
</dbReference>
<evidence type="ECO:0000313" key="3">
    <source>
        <dbReference type="Proteomes" id="UP000008743"/>
    </source>
</evidence>
<dbReference type="EMBL" id="KE346368">
    <property type="protein sequence ID" value="KJE94820.1"/>
    <property type="molecule type" value="Genomic_DNA"/>
</dbReference>
<dbReference type="STRING" id="595528.A0A0D2WRX8"/>
<dbReference type="GO" id="GO:0004714">
    <property type="term" value="F:transmembrane receptor protein tyrosine kinase activity"/>
    <property type="evidence" value="ECO:0007669"/>
    <property type="project" value="TreeGrafter"/>
</dbReference>
<organism evidence="2 3">
    <name type="scientific">Capsaspora owczarzaki (strain ATCC 30864)</name>
    <dbReference type="NCBI Taxonomy" id="595528"/>
    <lineage>
        <taxon>Eukaryota</taxon>
        <taxon>Filasterea</taxon>
        <taxon>Capsaspora</taxon>
    </lineage>
</organism>
<accession>A0A0D2WRX8</accession>
<sequence length="129" mass="14037">MSSGQSAPLLHPHIGIDALIDTGGQGASGSLHTGRRRRHPDLETVTLTAWECCSYGATPYGKMDGRETLAYLEGGGRLPTPEHCTSDLFSLMFSCWNILPELRPSFTQLIKGLRNFEDGTTSREIGAML</sequence>
<evidence type="ECO:0000259" key="1">
    <source>
        <dbReference type="Pfam" id="PF07714"/>
    </source>
</evidence>
<reference evidence="3" key="1">
    <citation type="submission" date="2011-02" db="EMBL/GenBank/DDBJ databases">
        <title>The Genome Sequence of Capsaspora owczarzaki ATCC 30864.</title>
        <authorList>
            <person name="Russ C."/>
            <person name="Cuomo C."/>
            <person name="Burger G."/>
            <person name="Gray M.W."/>
            <person name="Holland P.W.H."/>
            <person name="King N."/>
            <person name="Lang F.B.F."/>
            <person name="Roger A.J."/>
            <person name="Ruiz-Trillo I."/>
            <person name="Young S.K."/>
            <person name="Zeng Q."/>
            <person name="Gargeya S."/>
            <person name="Alvarado L."/>
            <person name="Berlin A."/>
            <person name="Chapman S.B."/>
            <person name="Chen Z."/>
            <person name="Freedman E."/>
            <person name="Gellesch M."/>
            <person name="Goldberg J."/>
            <person name="Griggs A."/>
            <person name="Gujja S."/>
            <person name="Heilman E."/>
            <person name="Heiman D."/>
            <person name="Howarth C."/>
            <person name="Mehta T."/>
            <person name="Neiman D."/>
            <person name="Pearson M."/>
            <person name="Roberts A."/>
            <person name="Saif S."/>
            <person name="Shea T."/>
            <person name="Shenoy N."/>
            <person name="Sisk P."/>
            <person name="Stolte C."/>
            <person name="Sykes S."/>
            <person name="White J."/>
            <person name="Yandava C."/>
            <person name="Haas B."/>
            <person name="Nusbaum C."/>
            <person name="Birren B."/>
        </authorList>
    </citation>
    <scope>NUCLEOTIDE SEQUENCE</scope>
    <source>
        <strain evidence="3">ATCC 30864</strain>
    </source>
</reference>
<evidence type="ECO:0000313" key="2">
    <source>
        <dbReference type="EMBL" id="KJE94820.1"/>
    </source>
</evidence>
<gene>
    <name evidence="2" type="ORF">CAOG_009851</name>
</gene>
<dbReference type="Proteomes" id="UP000008743">
    <property type="component" value="Unassembled WGS sequence"/>
</dbReference>
<protein>
    <recommendedName>
        <fullName evidence="1">Serine-threonine/tyrosine-protein kinase catalytic domain-containing protein</fullName>
    </recommendedName>
</protein>
<dbReference type="AlphaFoldDB" id="A0A0D2WRX8"/>
<dbReference type="InParanoid" id="A0A0D2WRX8"/>
<proteinExistence type="predicted"/>
<dbReference type="OrthoDB" id="4062651at2759"/>
<dbReference type="GO" id="GO:0005886">
    <property type="term" value="C:plasma membrane"/>
    <property type="evidence" value="ECO:0007669"/>
    <property type="project" value="TreeGrafter"/>
</dbReference>